<gene>
    <name evidence="1" type="ORF">MEDL_31506</name>
</gene>
<dbReference type="EMBL" id="CAJPWZ010001577">
    <property type="protein sequence ID" value="CAG2217829.1"/>
    <property type="molecule type" value="Genomic_DNA"/>
</dbReference>
<dbReference type="AlphaFoldDB" id="A0A8S3SFN1"/>
<name>A0A8S3SFN1_MYTED</name>
<organism evidence="1 2">
    <name type="scientific">Mytilus edulis</name>
    <name type="common">Blue mussel</name>
    <dbReference type="NCBI Taxonomy" id="6550"/>
    <lineage>
        <taxon>Eukaryota</taxon>
        <taxon>Metazoa</taxon>
        <taxon>Spiralia</taxon>
        <taxon>Lophotrochozoa</taxon>
        <taxon>Mollusca</taxon>
        <taxon>Bivalvia</taxon>
        <taxon>Autobranchia</taxon>
        <taxon>Pteriomorphia</taxon>
        <taxon>Mytilida</taxon>
        <taxon>Mytiloidea</taxon>
        <taxon>Mytilidae</taxon>
        <taxon>Mytilinae</taxon>
        <taxon>Mytilus</taxon>
    </lineage>
</organism>
<sequence>MRQKLLDASQRPLDETILLQYQNALIQQSLNGRNIEEKVDKLQQHLIAQDERLDYRMGKIEGKVREVAQTEARLLEHSKEETYILAEDVNACCEILGKHNILVMFAKAGGGKSKTSLQIAIRYQNELYTPMLFQQIIDGYKTNHIMTQRERENFYRNSTVIVDHGKEILSAVLENDLSNTNLTFEDFINKHLHDIYHLCYNKIPCCQCPGGRFVPAKQNRILYLDQLDILLDIGGSTLNGHNPNTSRTSQYCCRPAKRSLSTTHLDITLLRCLLVNFAQNCRTNSILRQDVEDLVKCRNTLYAHAEEAKLTNSDYGNHKIHVENIILELLDSAILRTKCSKN</sequence>
<keyword evidence="2" id="KW-1185">Reference proteome</keyword>
<proteinExistence type="predicted"/>
<protein>
    <recommendedName>
        <fullName evidence="3">DZIP3-like HEPN domain-containing protein</fullName>
    </recommendedName>
</protein>
<accession>A0A8S3SFN1</accession>
<comment type="caution">
    <text evidence="1">The sequence shown here is derived from an EMBL/GenBank/DDBJ whole genome shotgun (WGS) entry which is preliminary data.</text>
</comment>
<evidence type="ECO:0000313" key="1">
    <source>
        <dbReference type="EMBL" id="CAG2217829.1"/>
    </source>
</evidence>
<reference evidence="1" key="1">
    <citation type="submission" date="2021-03" db="EMBL/GenBank/DDBJ databases">
        <authorList>
            <person name="Bekaert M."/>
        </authorList>
    </citation>
    <scope>NUCLEOTIDE SEQUENCE</scope>
</reference>
<dbReference type="Proteomes" id="UP000683360">
    <property type="component" value="Unassembled WGS sequence"/>
</dbReference>
<evidence type="ECO:0008006" key="3">
    <source>
        <dbReference type="Google" id="ProtNLM"/>
    </source>
</evidence>
<evidence type="ECO:0000313" key="2">
    <source>
        <dbReference type="Proteomes" id="UP000683360"/>
    </source>
</evidence>